<dbReference type="CDD" id="cd01948">
    <property type="entry name" value="EAL"/>
    <property type="match status" value="1"/>
</dbReference>
<sequence>MDLSSRSQAGDGYGITDRLLNILIVEDVPEDVELIVLTLEANHISFRYDNAVSSAEAEHYLSNARYDVVLSDYSLAHFNGAQAFDMLKESGQEIPFILVTGSLGEEAAVEFIKAGMTDYVLKDRLFRLPMVVARALEEFELRRQQQQAISQIQRQAKREAMVNKIVQAMRETLILQNVLQTTVDQLHDILEVSRCCIFQPDCEEGSKAIIAYLNRSTEQHSDILGLSSDLYNYYQESLLQSHSVLMHEMDQLPEALHQQAMADGVRSTMLMPLIYQNTYLGGICLQQCDQSRVWTEDEVAIVKTISDQCAIAIHQARLYEQAQREIAERERIEARLRHDAFHDALTGLPNRILFIDRLEHALQLAKRRYDKSSWANSHRFAVLFLDLDRFKVVNDSLGHGTGDQLLQKVADHLKVSVRRGDTIARLGGDEFVILLEDLKSPSEAIDVTLRIHQQLKQPIVLGGQEIFITTSIGITLDSERYTSSDQMLRDADIAMYHAKRAGRAGYEIFDSSMHVVAVQQLHLESDLQRAIDRDEFRVHYQPIINLDSRQILGFEALVRWQHPDRGMIDPGEFIPVAEEAGLIADIDLWVMRQAVQQMQLWQQEFPELSHLKVSVNLSGRHFSNGELISRIDQVLEDTGICGSKLKIEITEGVLINNAEFAALILEQLRDRGIQVCLDDFGTRYSSLNYLHRFPISCLKIDRTFITSLETDTYKREIVKAIVSLALNLKITVVAEGVESTSQLSFLQSIHCQLGQGYIFSPPLNRRSATELLRSNSLI</sequence>
<dbReference type="CDD" id="cd00156">
    <property type="entry name" value="REC"/>
    <property type="match status" value="1"/>
</dbReference>
<dbReference type="GO" id="GO:0016301">
    <property type="term" value="F:kinase activity"/>
    <property type="evidence" value="ECO:0007669"/>
    <property type="project" value="UniProtKB-KW"/>
</dbReference>
<dbReference type="Pfam" id="PF00563">
    <property type="entry name" value="EAL"/>
    <property type="match status" value="1"/>
</dbReference>
<dbReference type="Pfam" id="PF00990">
    <property type="entry name" value="GGDEF"/>
    <property type="match status" value="1"/>
</dbReference>
<dbReference type="Pfam" id="PF00072">
    <property type="entry name" value="Response_reg"/>
    <property type="match status" value="1"/>
</dbReference>
<dbReference type="InterPro" id="IPR001633">
    <property type="entry name" value="EAL_dom"/>
</dbReference>
<dbReference type="InterPro" id="IPR029016">
    <property type="entry name" value="GAF-like_dom_sf"/>
</dbReference>
<dbReference type="PROSITE" id="PS50883">
    <property type="entry name" value="EAL"/>
    <property type="match status" value="1"/>
</dbReference>
<dbReference type="AlphaFoldDB" id="K9P271"/>
<dbReference type="InterPro" id="IPR052155">
    <property type="entry name" value="Biofilm_reg_signaling"/>
</dbReference>
<proteinExistence type="predicted"/>
<dbReference type="PATRIC" id="fig|292564.3.peg.239"/>
<feature type="modified residue" description="4-aspartylphosphate" evidence="3">
    <location>
        <position position="72"/>
    </location>
</feature>
<evidence type="ECO:0000259" key="4">
    <source>
        <dbReference type="PROSITE" id="PS50110"/>
    </source>
</evidence>
<dbReference type="PROSITE" id="PS50110">
    <property type="entry name" value="RESPONSE_REGULATORY"/>
    <property type="match status" value="1"/>
</dbReference>
<dbReference type="EMBL" id="CP003495">
    <property type="protein sequence ID" value="AFY27457.1"/>
    <property type="molecule type" value="Genomic_DNA"/>
</dbReference>
<evidence type="ECO:0000256" key="1">
    <source>
        <dbReference type="ARBA" id="ARBA00022679"/>
    </source>
</evidence>
<dbReference type="InterPro" id="IPR043128">
    <property type="entry name" value="Rev_trsase/Diguanyl_cyclase"/>
</dbReference>
<feature type="domain" description="Response regulatory" evidence="4">
    <location>
        <begin position="21"/>
        <end position="137"/>
    </location>
</feature>
<accession>K9P271</accession>
<dbReference type="SMART" id="SM00052">
    <property type="entry name" value="EAL"/>
    <property type="match status" value="1"/>
</dbReference>
<dbReference type="Gene3D" id="3.30.70.270">
    <property type="match status" value="1"/>
</dbReference>
<dbReference type="Gene3D" id="3.20.20.450">
    <property type="entry name" value="EAL domain"/>
    <property type="match status" value="1"/>
</dbReference>
<keyword evidence="2" id="KW-0418">Kinase</keyword>
<evidence type="ECO:0000256" key="3">
    <source>
        <dbReference type="PROSITE-ProRule" id="PRU00169"/>
    </source>
</evidence>
<dbReference type="Proteomes" id="UP000010388">
    <property type="component" value="Chromosome"/>
</dbReference>
<dbReference type="RefSeq" id="WP_015107916.1">
    <property type="nucleotide sequence ID" value="NC_019675.1"/>
</dbReference>
<evidence type="ECO:0000313" key="7">
    <source>
        <dbReference type="EMBL" id="AFY27457.1"/>
    </source>
</evidence>
<dbReference type="SUPFAM" id="SSF52172">
    <property type="entry name" value="CheY-like"/>
    <property type="match status" value="1"/>
</dbReference>
<dbReference type="InterPro" id="IPR001789">
    <property type="entry name" value="Sig_transdc_resp-reg_receiver"/>
</dbReference>
<dbReference type="InterPro" id="IPR000160">
    <property type="entry name" value="GGDEF_dom"/>
</dbReference>
<evidence type="ECO:0000313" key="8">
    <source>
        <dbReference type="Proteomes" id="UP000010388"/>
    </source>
</evidence>
<protein>
    <submittedName>
        <fullName evidence="7">Diguanylate cyclase (GGDEF) domain-containing protein</fullName>
    </submittedName>
</protein>
<dbReference type="eggNOG" id="COG2203">
    <property type="taxonomic scope" value="Bacteria"/>
</dbReference>
<dbReference type="Gene3D" id="3.40.50.2300">
    <property type="match status" value="1"/>
</dbReference>
<dbReference type="GO" id="GO:0000160">
    <property type="term" value="P:phosphorelay signal transduction system"/>
    <property type="evidence" value="ECO:0007669"/>
    <property type="project" value="InterPro"/>
</dbReference>
<keyword evidence="3" id="KW-0597">Phosphoprotein</keyword>
<evidence type="ECO:0000259" key="5">
    <source>
        <dbReference type="PROSITE" id="PS50883"/>
    </source>
</evidence>
<dbReference type="InterPro" id="IPR011006">
    <property type="entry name" value="CheY-like_superfamily"/>
</dbReference>
<evidence type="ECO:0000256" key="2">
    <source>
        <dbReference type="ARBA" id="ARBA00022777"/>
    </source>
</evidence>
<dbReference type="OrthoDB" id="442691at2"/>
<name>K9P271_CYAGP</name>
<dbReference type="InterPro" id="IPR003018">
    <property type="entry name" value="GAF"/>
</dbReference>
<dbReference type="PANTHER" id="PTHR44757">
    <property type="entry name" value="DIGUANYLATE CYCLASE DGCP"/>
    <property type="match status" value="1"/>
</dbReference>
<feature type="domain" description="EAL" evidence="5">
    <location>
        <begin position="520"/>
        <end position="776"/>
    </location>
</feature>
<dbReference type="SUPFAM" id="SSF55073">
    <property type="entry name" value="Nucleotide cyclase"/>
    <property type="match status" value="1"/>
</dbReference>
<dbReference type="SUPFAM" id="SSF141868">
    <property type="entry name" value="EAL domain-like"/>
    <property type="match status" value="1"/>
</dbReference>
<feature type="domain" description="GGDEF" evidence="6">
    <location>
        <begin position="378"/>
        <end position="511"/>
    </location>
</feature>
<organism evidence="7 8">
    <name type="scientific">Cyanobium gracile (strain ATCC 27147 / PCC 6307)</name>
    <dbReference type="NCBI Taxonomy" id="292564"/>
    <lineage>
        <taxon>Bacteria</taxon>
        <taxon>Bacillati</taxon>
        <taxon>Cyanobacteriota</taxon>
        <taxon>Cyanophyceae</taxon>
        <taxon>Synechococcales</taxon>
        <taxon>Prochlorococcaceae</taxon>
        <taxon>Cyanobium</taxon>
    </lineage>
</organism>
<dbReference type="KEGG" id="cgc:Cyagr_0256"/>
<dbReference type="Pfam" id="PF01590">
    <property type="entry name" value="GAF"/>
    <property type="match status" value="1"/>
</dbReference>
<dbReference type="InterPro" id="IPR035919">
    <property type="entry name" value="EAL_sf"/>
</dbReference>
<reference evidence="8" key="1">
    <citation type="journal article" date="2013" name="Proc. Natl. Acad. Sci. U.S.A.">
        <title>Improving the coverage of the cyanobacterial phylum using diversity-driven genome sequencing.</title>
        <authorList>
            <person name="Shih P.M."/>
            <person name="Wu D."/>
            <person name="Latifi A."/>
            <person name="Axen S.D."/>
            <person name="Fewer D.P."/>
            <person name="Talla E."/>
            <person name="Calteau A."/>
            <person name="Cai F."/>
            <person name="Tandeau de Marsac N."/>
            <person name="Rippka R."/>
            <person name="Herdman M."/>
            <person name="Sivonen K."/>
            <person name="Coursin T."/>
            <person name="Laurent T."/>
            <person name="Goodwin L."/>
            <person name="Nolan M."/>
            <person name="Davenport K.W."/>
            <person name="Han C.S."/>
            <person name="Rubin E.M."/>
            <person name="Eisen J.A."/>
            <person name="Woyke T."/>
            <person name="Gugger M."/>
            <person name="Kerfeld C.A."/>
        </authorList>
    </citation>
    <scope>NUCLEOTIDE SEQUENCE [LARGE SCALE GENOMIC DNA]</scope>
    <source>
        <strain evidence="8">ATCC 27147 / PCC 6307</strain>
    </source>
</reference>
<dbReference type="SMART" id="SM00448">
    <property type="entry name" value="REC"/>
    <property type="match status" value="1"/>
</dbReference>
<gene>
    <name evidence="7" type="ordered locus">Cyagr_0256</name>
</gene>
<dbReference type="PROSITE" id="PS50887">
    <property type="entry name" value="GGDEF"/>
    <property type="match status" value="1"/>
</dbReference>
<dbReference type="CDD" id="cd01949">
    <property type="entry name" value="GGDEF"/>
    <property type="match status" value="1"/>
</dbReference>
<dbReference type="HOGENOM" id="CLU_000445_70_50_3"/>
<dbReference type="eggNOG" id="COG5001">
    <property type="taxonomic scope" value="Bacteria"/>
</dbReference>
<dbReference type="NCBIfam" id="TIGR00254">
    <property type="entry name" value="GGDEF"/>
    <property type="match status" value="1"/>
</dbReference>
<dbReference type="STRING" id="292564.Cyagr_0256"/>
<dbReference type="Gene3D" id="3.30.450.40">
    <property type="match status" value="1"/>
</dbReference>
<dbReference type="FunFam" id="3.20.20.450:FF:000001">
    <property type="entry name" value="Cyclic di-GMP phosphodiesterase yahA"/>
    <property type="match status" value="1"/>
</dbReference>
<dbReference type="SUPFAM" id="SSF55781">
    <property type="entry name" value="GAF domain-like"/>
    <property type="match status" value="1"/>
</dbReference>
<dbReference type="PANTHER" id="PTHR44757:SF2">
    <property type="entry name" value="BIOFILM ARCHITECTURE MAINTENANCE PROTEIN MBAA"/>
    <property type="match status" value="1"/>
</dbReference>
<dbReference type="SMART" id="SM00267">
    <property type="entry name" value="GGDEF"/>
    <property type="match status" value="1"/>
</dbReference>
<keyword evidence="1" id="KW-0808">Transferase</keyword>
<evidence type="ECO:0000259" key="6">
    <source>
        <dbReference type="PROSITE" id="PS50887"/>
    </source>
</evidence>
<dbReference type="SMART" id="SM00065">
    <property type="entry name" value="GAF"/>
    <property type="match status" value="1"/>
</dbReference>
<dbReference type="InterPro" id="IPR029787">
    <property type="entry name" value="Nucleotide_cyclase"/>
</dbReference>